<evidence type="ECO:0000256" key="1">
    <source>
        <dbReference type="SAM" id="MobiDB-lite"/>
    </source>
</evidence>
<keyword evidence="3" id="KW-1185">Reference proteome</keyword>
<gene>
    <name evidence="2" type="ORF">BaRGS_00001756</name>
</gene>
<sequence>MAFGRPDARLNSAIKCPETVGCESLVTETMRRSVWVPSMTYLVTTGANSGKNGVRQTRRPAELSNQMPRDGGMREFGHRDHETKCVGPVDDMFGPVLFSNHPN</sequence>
<feature type="compositionally biased region" description="Polar residues" evidence="1">
    <location>
        <begin position="46"/>
        <end position="55"/>
    </location>
</feature>
<feature type="region of interest" description="Disordered" evidence="1">
    <location>
        <begin position="46"/>
        <end position="79"/>
    </location>
</feature>
<dbReference type="AlphaFoldDB" id="A0ABD0M5C8"/>
<evidence type="ECO:0000313" key="2">
    <source>
        <dbReference type="EMBL" id="KAK7506905.1"/>
    </source>
</evidence>
<dbReference type="EMBL" id="JACVVK020000005">
    <property type="protein sequence ID" value="KAK7506905.1"/>
    <property type="molecule type" value="Genomic_DNA"/>
</dbReference>
<evidence type="ECO:0000313" key="3">
    <source>
        <dbReference type="Proteomes" id="UP001519460"/>
    </source>
</evidence>
<organism evidence="2 3">
    <name type="scientific">Batillaria attramentaria</name>
    <dbReference type="NCBI Taxonomy" id="370345"/>
    <lineage>
        <taxon>Eukaryota</taxon>
        <taxon>Metazoa</taxon>
        <taxon>Spiralia</taxon>
        <taxon>Lophotrochozoa</taxon>
        <taxon>Mollusca</taxon>
        <taxon>Gastropoda</taxon>
        <taxon>Caenogastropoda</taxon>
        <taxon>Sorbeoconcha</taxon>
        <taxon>Cerithioidea</taxon>
        <taxon>Batillariidae</taxon>
        <taxon>Batillaria</taxon>
    </lineage>
</organism>
<feature type="non-terminal residue" evidence="2">
    <location>
        <position position="103"/>
    </location>
</feature>
<name>A0ABD0M5C8_9CAEN</name>
<proteinExistence type="predicted"/>
<dbReference type="Proteomes" id="UP001519460">
    <property type="component" value="Unassembled WGS sequence"/>
</dbReference>
<comment type="caution">
    <text evidence="2">The sequence shown here is derived from an EMBL/GenBank/DDBJ whole genome shotgun (WGS) entry which is preliminary data.</text>
</comment>
<reference evidence="2 3" key="1">
    <citation type="journal article" date="2023" name="Sci. Data">
        <title>Genome assembly of the Korean intertidal mud-creeper Batillaria attramentaria.</title>
        <authorList>
            <person name="Patra A.K."/>
            <person name="Ho P.T."/>
            <person name="Jun S."/>
            <person name="Lee S.J."/>
            <person name="Kim Y."/>
            <person name="Won Y.J."/>
        </authorList>
    </citation>
    <scope>NUCLEOTIDE SEQUENCE [LARGE SCALE GENOMIC DNA]</scope>
    <source>
        <strain evidence="2">Wonlab-2016</strain>
    </source>
</reference>
<protein>
    <submittedName>
        <fullName evidence="2">Uncharacterized protein</fullName>
    </submittedName>
</protein>
<accession>A0ABD0M5C8</accession>